<proteinExistence type="inferred from homology"/>
<evidence type="ECO:0000256" key="9">
    <source>
        <dbReference type="ARBA" id="ARBA00023228"/>
    </source>
</evidence>
<evidence type="ECO:0000256" key="13">
    <source>
        <dbReference type="RuleBase" id="RU003753"/>
    </source>
</evidence>
<dbReference type="Proteomes" id="UP001176941">
    <property type="component" value="Chromosome 4"/>
</dbReference>
<evidence type="ECO:0000256" key="3">
    <source>
        <dbReference type="ARBA" id="ARBA00010448"/>
    </source>
</evidence>
<dbReference type="InterPro" id="IPR003502">
    <property type="entry name" value="IL-1_propep"/>
</dbReference>
<sequence>MHAPGTPNCHTEEVFMITIVLFTLEARNETSHMKDSGRKASCKQAIQLVVMVSEAAMATVPEPINEMMAYYSDENELLFEADGPKQMKSCIQHLDLGSVEVGNIQLQISHQLYNKSFRQVVSVIVAMEKLRNSAYAHVFHDDDLRNVLSFIFEEEPVVFETSSDEFLCDAAVQSVNCKLQDREQKSLVLASPCVLKALHLLSQEMSREVVFCMSFVQAEERDNKIPVALGIRDKNLYLSCVKKGDTPTLQLEEVDPKVYPKRNMEKRFVFYKTEIKDTVEFESVLYPNWYISTSQTEEKPVFLGHFRGGQDITDFRMETLSP</sequence>
<evidence type="ECO:0000313" key="16">
    <source>
        <dbReference type="EMBL" id="CAI9174340.1"/>
    </source>
</evidence>
<evidence type="ECO:0000256" key="4">
    <source>
        <dbReference type="ARBA" id="ARBA00022490"/>
    </source>
</evidence>
<dbReference type="EMBL" id="OX459940">
    <property type="protein sequence ID" value="CAI9174340.1"/>
    <property type="molecule type" value="Genomic_DNA"/>
</dbReference>
<gene>
    <name evidence="14" type="primary">IL1B</name>
    <name evidence="16" type="ORF">MRATA1EN1_LOCUS23302</name>
</gene>
<feature type="domain" description="Interleukin-1 propeptide" evidence="15">
    <location>
        <begin position="57"/>
        <end position="157"/>
    </location>
</feature>
<evidence type="ECO:0000256" key="2">
    <source>
        <dbReference type="ARBA" id="ARBA00004550"/>
    </source>
</evidence>
<name>A0ABN8ZKG0_RANTA</name>
<organism evidence="16 17">
    <name type="scientific">Rangifer tarandus platyrhynchus</name>
    <name type="common">Svalbard reindeer</name>
    <dbReference type="NCBI Taxonomy" id="3082113"/>
    <lineage>
        <taxon>Eukaryota</taxon>
        <taxon>Metazoa</taxon>
        <taxon>Chordata</taxon>
        <taxon>Craniata</taxon>
        <taxon>Vertebrata</taxon>
        <taxon>Euteleostomi</taxon>
        <taxon>Mammalia</taxon>
        <taxon>Eutheria</taxon>
        <taxon>Laurasiatheria</taxon>
        <taxon>Artiodactyla</taxon>
        <taxon>Ruminantia</taxon>
        <taxon>Pecora</taxon>
        <taxon>Cervidae</taxon>
        <taxon>Odocoileinae</taxon>
        <taxon>Rangifer</taxon>
    </lineage>
</organism>
<comment type="subunit">
    <text evidence="14">Monomer. Interacts with MEFV.</text>
</comment>
<evidence type="ECO:0000259" key="15">
    <source>
        <dbReference type="Pfam" id="PF02394"/>
    </source>
</evidence>
<dbReference type="PRINTS" id="PR01357">
    <property type="entry name" value="INTRLEUKN1AB"/>
</dbReference>
<evidence type="ECO:0000256" key="1">
    <source>
        <dbReference type="ARBA" id="ARBA00004371"/>
    </source>
</evidence>
<comment type="miscellaneous">
    <text evidence="14">IL1B production occurs in 2 steps, each being controlled by different stimuli. First, inflammatory signals, such as LPS, stimulate the synthesis and promote the accumulation of cytosolic stores of pro-IL1B (priming). Then additional signals are required for inflammasome assembly, leading to CASP1 activation, pro-IL1B processing and eventually secretion of the active cytokine. IL1B processing and secretion are temporarily associated.</text>
</comment>
<dbReference type="Gene3D" id="2.80.10.50">
    <property type="match status" value="1"/>
</dbReference>
<dbReference type="InterPro" id="IPR000975">
    <property type="entry name" value="IL-1_fam"/>
</dbReference>
<dbReference type="InterPro" id="IPR008996">
    <property type="entry name" value="IL1/FGF"/>
</dbReference>
<accession>A0ABN8ZKG0</accession>
<evidence type="ECO:0000256" key="5">
    <source>
        <dbReference type="ARBA" id="ARBA00022514"/>
    </source>
</evidence>
<dbReference type="PRINTS" id="PR00264">
    <property type="entry name" value="INTERLEUKIN1"/>
</dbReference>
<dbReference type="PRINTS" id="PR00262">
    <property type="entry name" value="IL1HBGF"/>
</dbReference>
<evidence type="ECO:0000256" key="7">
    <source>
        <dbReference type="ARBA" id="ARBA00022620"/>
    </source>
</evidence>
<keyword evidence="4 14" id="KW-0963">Cytoplasm</keyword>
<evidence type="ECO:0000256" key="14">
    <source>
        <dbReference type="RuleBase" id="RU364119"/>
    </source>
</evidence>
<comment type="subcellular location">
    <subcellularLocation>
        <location evidence="14">Cytoplasm</location>
        <location evidence="14">Cytosol</location>
    </subcellularLocation>
    <subcellularLocation>
        <location evidence="14">Secreted</location>
    </subcellularLocation>
    <subcellularLocation>
        <location evidence="1 14">Lysosome</location>
    </subcellularLocation>
    <subcellularLocation>
        <location evidence="2 14">Secreted</location>
        <location evidence="2 14">Extracellular exosome</location>
    </subcellularLocation>
    <text evidence="14">The precursor is cytosolic. In response to inflammasome-activating signals, such as ATP for NLRP3 inflammasome or bacterial flagellin for NLRC4 inflammasome, cleaved and secreted. Mature form is secreted and released in the extracellular milieu by passing through the gasdermin-D (GSDMD) pore. In contrast, the precursor form is not released, due to the presence of an acidic region that is proteolytically removed by CASP1 during maturation. The secretion is dependent on protein unfolding and facilitated by the cargo receptor TMED10.</text>
</comment>
<evidence type="ECO:0000256" key="6">
    <source>
        <dbReference type="ARBA" id="ARBA00022525"/>
    </source>
</evidence>
<dbReference type="InterPro" id="IPR020877">
    <property type="entry name" value="IL-1_CS"/>
</dbReference>
<keyword evidence="6 13" id="KW-0964">Secreted</keyword>
<evidence type="ECO:0000313" key="17">
    <source>
        <dbReference type="Proteomes" id="UP001176941"/>
    </source>
</evidence>
<keyword evidence="7 13" id="KW-0666">Pyrogen</keyword>
<dbReference type="PRINTS" id="PR01359">
    <property type="entry name" value="INTRLEUKIN1B"/>
</dbReference>
<dbReference type="PANTHER" id="PTHR10078:SF30">
    <property type="entry name" value="INTERLEUKIN-1 BETA"/>
    <property type="match status" value="1"/>
</dbReference>
<comment type="function">
    <text evidence="12 14">Potent pro-inflammatory cytokine. Initially discovered as the major endogenous pyrogen, induces prostaglandin synthesis, neutrophil influx and activation, T-cell activation and cytokine production, B-cell activation and antibody production, and fibroblast proliferation and collagen production. Promotes Th17 differentiation of T-cells. Synergizes with IL12/interleukin-12 to induce IFNG synthesis from T-helper 1 (Th1) cells. Plays a role in angiogenesis by inducing VEGF production synergistically with TNF and IL6. Involved in transduction of inflammation downstream of pyroptosis: its mature form is specifically released in the extracellular milieu by passing through the gasdermin-D (GSDMD) pore.</text>
</comment>
<dbReference type="PANTHER" id="PTHR10078">
    <property type="entry name" value="INTERLEUKIN-1 FAMILY MEMBER"/>
    <property type="match status" value="1"/>
</dbReference>
<evidence type="ECO:0000256" key="8">
    <source>
        <dbReference type="ARBA" id="ARBA00023198"/>
    </source>
</evidence>
<dbReference type="Pfam" id="PF02394">
    <property type="entry name" value="IL1_propep"/>
    <property type="match status" value="1"/>
</dbReference>
<evidence type="ECO:0000256" key="12">
    <source>
        <dbReference type="ARBA" id="ARBA00033717"/>
    </source>
</evidence>
<comment type="similarity">
    <text evidence="3 13">Belongs to the IL-1 family.</text>
</comment>
<keyword evidence="17" id="KW-1185">Reference proteome</keyword>
<keyword evidence="8 13" id="KW-0395">Inflammatory response</keyword>
<protein>
    <recommendedName>
        <fullName evidence="13 14">Multifunctional fusion protein</fullName>
    </recommendedName>
    <domain>
        <recommendedName>
            <fullName evidence="13">Interleukin-1</fullName>
        </recommendedName>
    </domain>
    <domain>
        <recommendedName>
            <fullName evidence="14">Interleukin-1 beta</fullName>
        </recommendedName>
    </domain>
</protein>
<dbReference type="Pfam" id="PF00340">
    <property type="entry name" value="IL1"/>
    <property type="match status" value="1"/>
</dbReference>
<keyword evidence="10 13" id="KW-0497">Mitogen</keyword>
<dbReference type="PROSITE" id="PS00253">
    <property type="entry name" value="INTERLEUKIN_1"/>
    <property type="match status" value="1"/>
</dbReference>
<dbReference type="SMART" id="SM00125">
    <property type="entry name" value="IL1"/>
    <property type="match status" value="1"/>
</dbReference>
<comment type="subunit">
    <text evidence="11">Monomer. In its precursor form, weakly interacts with full-length MEFV; the mature cytokine does not interact at all. Interacts with integrins ITGAV:ITGBV and ITGA5:ITGB1; integrin-binding is required for IL1B signaling. Interacts with cargo receptor TMED10; the interaction is direct and is required for the secretion of IL1B mature form. Interacts with HSP90AB1; the interaction facilitates cargo translocation into the ERGIC. Interacts with HSP90B1; the interaction facilitates cargo translocation into the ERGIC.</text>
</comment>
<evidence type="ECO:0000256" key="11">
    <source>
        <dbReference type="ARBA" id="ARBA00023613"/>
    </source>
</evidence>
<keyword evidence="5 13" id="KW-0202">Cytokine</keyword>
<dbReference type="CDD" id="cd23296">
    <property type="entry name" value="beta-trefoil_IL1B"/>
    <property type="match status" value="1"/>
</dbReference>
<dbReference type="SUPFAM" id="SSF50353">
    <property type="entry name" value="Cytokine"/>
    <property type="match status" value="1"/>
</dbReference>
<reference evidence="16" key="1">
    <citation type="submission" date="2023-04" db="EMBL/GenBank/DDBJ databases">
        <authorList>
            <consortium name="ELIXIR-Norway"/>
        </authorList>
    </citation>
    <scope>NUCLEOTIDE SEQUENCE [LARGE SCALE GENOMIC DNA]</scope>
</reference>
<keyword evidence="9 14" id="KW-0458">Lysosome</keyword>
<evidence type="ECO:0000256" key="10">
    <source>
        <dbReference type="ARBA" id="ARBA00023246"/>
    </source>
</evidence>